<evidence type="ECO:0000313" key="7">
    <source>
        <dbReference type="EMBL" id="TEA06055.1"/>
    </source>
</evidence>
<reference evidence="8 9" key="1">
    <citation type="journal article" date="2019" name="Sci. Rep.">
        <title>Extended insight into the Mycobacterium chelonae-abscessus complex through whole genome sequencing of Mycobacterium salmoniphilum outbreak and Mycobacterium salmoniphilum-like strains.</title>
        <authorList>
            <person name="Behra P.R.K."/>
            <person name="Das S."/>
            <person name="Pettersson B.M.F."/>
            <person name="Shirreff L."/>
            <person name="DuCote T."/>
            <person name="Jacobsson K.G."/>
            <person name="Ennis D.G."/>
            <person name="Kirsebom L.A."/>
        </authorList>
    </citation>
    <scope>NUCLEOTIDE SEQUENCE [LARGE SCALE GENOMIC DNA]</scope>
    <source>
        <strain evidence="7 8">CCUG 60883</strain>
        <strain evidence="6 9">CCUG 60885</strain>
    </source>
</reference>
<dbReference type="EC" id="1.14.13.84" evidence="6"/>
<dbReference type="GO" id="GO:0033767">
    <property type="term" value="F:4-hydroxyacetophenone monooxygenase activity"/>
    <property type="evidence" value="ECO:0007669"/>
    <property type="project" value="UniProtKB-EC"/>
</dbReference>
<dbReference type="GO" id="GO:0050660">
    <property type="term" value="F:flavin adenine dinucleotide binding"/>
    <property type="evidence" value="ECO:0007669"/>
    <property type="project" value="InterPro"/>
</dbReference>
<dbReference type="Pfam" id="PF00743">
    <property type="entry name" value="FMO-like"/>
    <property type="match status" value="1"/>
</dbReference>
<dbReference type="InterPro" id="IPR051209">
    <property type="entry name" value="FAD-bind_Monooxygenase_sf"/>
</dbReference>
<keyword evidence="8" id="KW-1185">Reference proteome</keyword>
<keyword evidence="3" id="KW-0274">FAD</keyword>
<gene>
    <name evidence="6" type="primary">hapE_18</name>
    <name evidence="7" type="synonym">hapE_3</name>
    <name evidence="7" type="ORF">CCUG60883_01525</name>
    <name evidence="6" type="ORF">CCUG60885_04377</name>
</gene>
<dbReference type="GO" id="GO:0050661">
    <property type="term" value="F:NADP binding"/>
    <property type="evidence" value="ECO:0007669"/>
    <property type="project" value="InterPro"/>
</dbReference>
<dbReference type="Gene3D" id="3.50.50.60">
    <property type="entry name" value="FAD/NAD(P)-binding domain"/>
    <property type="match status" value="3"/>
</dbReference>
<dbReference type="PRINTS" id="PR00419">
    <property type="entry name" value="ADXRDTASE"/>
</dbReference>
<evidence type="ECO:0000256" key="3">
    <source>
        <dbReference type="ARBA" id="ARBA00022827"/>
    </source>
</evidence>
<dbReference type="PANTHER" id="PTHR42877:SF4">
    <property type="entry name" value="FAD_NAD(P)-BINDING DOMAIN-CONTAINING PROTEIN-RELATED"/>
    <property type="match status" value="1"/>
</dbReference>
<feature type="transmembrane region" description="Helical" evidence="5">
    <location>
        <begin position="58"/>
        <end position="77"/>
    </location>
</feature>
<comment type="caution">
    <text evidence="6">The sequence shown here is derived from an EMBL/GenBank/DDBJ whole genome shotgun (WGS) entry which is preliminary data.</text>
</comment>
<evidence type="ECO:0000256" key="2">
    <source>
        <dbReference type="ARBA" id="ARBA00022630"/>
    </source>
</evidence>
<comment type="similarity">
    <text evidence="1">Belongs to the FAD-binding monooxygenase family.</text>
</comment>
<dbReference type="Proteomes" id="UP000294844">
    <property type="component" value="Unassembled WGS sequence"/>
</dbReference>
<keyword evidence="6" id="KW-0503">Monooxygenase</keyword>
<dbReference type="PANTHER" id="PTHR42877">
    <property type="entry name" value="L-ORNITHINE N(5)-MONOOXYGENASE-RELATED"/>
    <property type="match status" value="1"/>
</dbReference>
<dbReference type="InterPro" id="IPR020946">
    <property type="entry name" value="Flavin_mOase-like"/>
</dbReference>
<accession>A0A4R8SB05</accession>
<evidence type="ECO:0000313" key="9">
    <source>
        <dbReference type="Proteomes" id="UP000295685"/>
    </source>
</evidence>
<protein>
    <submittedName>
        <fullName evidence="6">4-hydroxyacetophenone monooxygenase</fullName>
        <ecNumber evidence="6">1.14.13.84</ecNumber>
    </submittedName>
</protein>
<dbReference type="Proteomes" id="UP000295685">
    <property type="component" value="Unassembled WGS sequence"/>
</dbReference>
<dbReference type="SUPFAM" id="SSF51905">
    <property type="entry name" value="FAD/NAD(P)-binding domain"/>
    <property type="match status" value="2"/>
</dbReference>
<name>A0A4R8SB05_9MYCO</name>
<keyword evidence="4 6" id="KW-0560">Oxidoreductase</keyword>
<dbReference type="EMBL" id="PECM01000006">
    <property type="protein sequence ID" value="TEA06055.1"/>
    <property type="molecule type" value="Genomic_DNA"/>
</dbReference>
<dbReference type="AlphaFoldDB" id="A0A4R8SB05"/>
<proteinExistence type="inferred from homology"/>
<dbReference type="GO" id="GO:0004499">
    <property type="term" value="F:N,N-dimethylaniline monooxygenase activity"/>
    <property type="evidence" value="ECO:0007669"/>
    <property type="project" value="InterPro"/>
</dbReference>
<evidence type="ECO:0000256" key="1">
    <source>
        <dbReference type="ARBA" id="ARBA00010139"/>
    </source>
</evidence>
<keyword evidence="5" id="KW-0472">Membrane</keyword>
<dbReference type="InterPro" id="IPR036188">
    <property type="entry name" value="FAD/NAD-bd_sf"/>
</dbReference>
<evidence type="ECO:0000313" key="6">
    <source>
        <dbReference type="EMBL" id="TDZ91743.1"/>
    </source>
</evidence>
<dbReference type="EMBL" id="PECK01000009">
    <property type="protein sequence ID" value="TDZ91743.1"/>
    <property type="molecule type" value="Genomic_DNA"/>
</dbReference>
<evidence type="ECO:0000313" key="8">
    <source>
        <dbReference type="Proteomes" id="UP000294844"/>
    </source>
</evidence>
<keyword evidence="5" id="KW-1133">Transmembrane helix</keyword>
<evidence type="ECO:0000256" key="5">
    <source>
        <dbReference type="SAM" id="Phobius"/>
    </source>
</evidence>
<organism evidence="6 9">
    <name type="scientific">Mycobacteroides salmoniphilum</name>
    <dbReference type="NCBI Taxonomy" id="404941"/>
    <lineage>
        <taxon>Bacteria</taxon>
        <taxon>Bacillati</taxon>
        <taxon>Actinomycetota</taxon>
        <taxon>Actinomycetes</taxon>
        <taxon>Mycobacteriales</taxon>
        <taxon>Mycobacteriaceae</taxon>
        <taxon>Mycobacteroides</taxon>
    </lineage>
</organism>
<keyword evidence="5" id="KW-0812">Transmembrane</keyword>
<sequence length="551" mass="59965">MRMTVAEDAHNIRSCCKHWRFSPIKGLTVWSIRHILPTGQFATTNVAAARRGGRMTSVAIIGAGFSGLATAIGLIAAGHDVTVYERAEDVGGVWRENTYPGAACDVPSAYYCFSFDPNPRWSRRYAPQPEILTYLRAAADKHHVRERIRFGTAIVSASFSSATNRWCLETSHGDQFWADVLVPAVGQLSRPSFPAIQGRESFTGPSFHSAQWDASVSLAGKRVAVIGTGASSIQLIPEIAPIVESLAVFQRSAPHIVPRPDSRLTRLHHALASRIPATLRAQRLTWLALTEGFTGVLHYSPLLSRAMAGLARAFMRYQTRGDAALFGKVWPNYPLGCKRVLFSNTYLPALRRDNTTLVTDSIAQITPDGVLSMTGEHYRADVIIYGTGFAAGGFLDHVSITGRAGAELGERWSQGARAYLGMTVPDFPNMFLMYGPNTNLGSGSIVAMLECQAAYIRQAVGALGAGVAIDVDAAAEEGYDGALQARLGSGVWSRCDSWYVGPHGRITTNWPGLVREYRRRTGEFAISDYRVLLPEPDRPTRHAATVNGGNR</sequence>
<evidence type="ECO:0000256" key="4">
    <source>
        <dbReference type="ARBA" id="ARBA00023002"/>
    </source>
</evidence>
<keyword evidence="2" id="KW-0285">Flavoprotein</keyword>